<evidence type="ECO:0000256" key="1">
    <source>
        <dbReference type="ARBA" id="ARBA00004651"/>
    </source>
</evidence>
<dbReference type="InterPro" id="IPR050445">
    <property type="entry name" value="Bact_polysacc_biosynth/exp"/>
</dbReference>
<organism evidence="12 13">
    <name type="scientific">Geodermatophilus telluris</name>
    <dbReference type="NCBI Taxonomy" id="1190417"/>
    <lineage>
        <taxon>Bacteria</taxon>
        <taxon>Bacillati</taxon>
        <taxon>Actinomycetota</taxon>
        <taxon>Actinomycetes</taxon>
        <taxon>Geodermatophilales</taxon>
        <taxon>Geodermatophilaceae</taxon>
        <taxon>Geodermatophilus</taxon>
    </lineage>
</organism>
<dbReference type="GO" id="GO:0005886">
    <property type="term" value="C:plasma membrane"/>
    <property type="evidence" value="ECO:0007669"/>
    <property type="project" value="UniProtKB-SubCell"/>
</dbReference>
<accession>A0A1G6L6R7</accession>
<evidence type="ECO:0000256" key="6">
    <source>
        <dbReference type="ARBA" id="ARBA00022840"/>
    </source>
</evidence>
<evidence type="ECO:0000256" key="9">
    <source>
        <dbReference type="SAM" id="MobiDB-lite"/>
    </source>
</evidence>
<proteinExistence type="inferred from homology"/>
<evidence type="ECO:0000256" key="2">
    <source>
        <dbReference type="ARBA" id="ARBA00006683"/>
    </source>
</evidence>
<feature type="transmembrane region" description="Helical" evidence="10">
    <location>
        <begin position="33"/>
        <end position="55"/>
    </location>
</feature>
<dbReference type="AlphaFoldDB" id="A0A1G6L6R7"/>
<evidence type="ECO:0000256" key="10">
    <source>
        <dbReference type="SAM" id="Phobius"/>
    </source>
</evidence>
<keyword evidence="6" id="KW-0067">ATP-binding</keyword>
<dbReference type="InterPro" id="IPR033756">
    <property type="entry name" value="YlxH/NBP35"/>
</dbReference>
<sequence>MLADDCDRGTSSVLLEGDKNRMPYAEYIRALRAGWWLAVLGALLGAGLATAVVMASTPLYETNTRLFVSTVGTDDLATAVQGSQFSQERVASYAQLLESRDLMATVIDRLDLATTPDELQSQIEATVVPETVLLDVTVTDPEPERALAITSSVADEFGELVTRLETPEDATTSPVRIAVVASPELPTEPSSPRTARDVPLGAALGLLAGMGAAVLRGRRDTAVKDDDATATAVGAPVIGDIVTDAQLAEAHVMRPYDTSRVAEGFRQVRANLQFLRVDQPPRVILVSSPLAGEGKSTLTVNLALALSETGLSVTLVEADLRRPRAARYLGRVTGVGLTNILSGTADLDDVLQPHGDGRLQVLASGPKAPNPGELLSSEAMSQVLAQLRTRSDVVLVDGPPLLPVADAVGLASRVDGVVICARFGKTPREALESSREVLDRVGASVLGAVLTMVPPRARTTGAYAYGYSDDPPDRPRSAHRSGSRAGRRAAAADGSAPETAVAASGVDGPPSADDGRTATAGTGDGRPVASAERPQSTSRAAEDEETADRP</sequence>
<gene>
    <name evidence="12" type="ORF">SAMN05660690_1232</name>
</gene>
<comment type="subcellular location">
    <subcellularLocation>
        <location evidence="1">Cell membrane</location>
        <topology evidence="1">Multi-pass membrane protein</topology>
    </subcellularLocation>
</comment>
<dbReference type="NCBIfam" id="TIGR01007">
    <property type="entry name" value="eps_fam"/>
    <property type="match status" value="1"/>
</dbReference>
<evidence type="ECO:0000256" key="7">
    <source>
        <dbReference type="ARBA" id="ARBA00022989"/>
    </source>
</evidence>
<keyword evidence="3" id="KW-1003">Cell membrane</keyword>
<keyword evidence="4 10" id="KW-0812">Transmembrane</keyword>
<evidence type="ECO:0000256" key="4">
    <source>
        <dbReference type="ARBA" id="ARBA00022692"/>
    </source>
</evidence>
<name>A0A1G6L6R7_9ACTN</name>
<evidence type="ECO:0000313" key="12">
    <source>
        <dbReference type="EMBL" id="SDC39042.1"/>
    </source>
</evidence>
<dbReference type="GO" id="GO:0005524">
    <property type="term" value="F:ATP binding"/>
    <property type="evidence" value="ECO:0007669"/>
    <property type="project" value="UniProtKB-KW"/>
</dbReference>
<dbReference type="Pfam" id="PF02706">
    <property type="entry name" value="Wzz"/>
    <property type="match status" value="1"/>
</dbReference>
<dbReference type="Proteomes" id="UP000199416">
    <property type="component" value="Unassembled WGS sequence"/>
</dbReference>
<dbReference type="STRING" id="1190417.SAMN05660690_1232"/>
<dbReference type="GO" id="GO:0004713">
    <property type="term" value="F:protein tyrosine kinase activity"/>
    <property type="evidence" value="ECO:0007669"/>
    <property type="project" value="TreeGrafter"/>
</dbReference>
<feature type="domain" description="Polysaccharide chain length determinant N-terminal" evidence="11">
    <location>
        <begin position="26"/>
        <end position="109"/>
    </location>
</feature>
<protein>
    <submittedName>
        <fullName evidence="12">Capsular exopolysaccharide family</fullName>
    </submittedName>
</protein>
<evidence type="ECO:0000256" key="3">
    <source>
        <dbReference type="ARBA" id="ARBA00022475"/>
    </source>
</evidence>
<reference evidence="13" key="1">
    <citation type="submission" date="2016-10" db="EMBL/GenBank/DDBJ databases">
        <authorList>
            <person name="Varghese N."/>
            <person name="Submissions S."/>
        </authorList>
    </citation>
    <scope>NUCLEOTIDE SEQUENCE [LARGE SCALE GENOMIC DNA]</scope>
    <source>
        <strain evidence="13">DSM 45421</strain>
    </source>
</reference>
<dbReference type="InterPro" id="IPR003856">
    <property type="entry name" value="LPS_length_determ_N"/>
</dbReference>
<dbReference type="EMBL" id="FMZF01000002">
    <property type="protein sequence ID" value="SDC39042.1"/>
    <property type="molecule type" value="Genomic_DNA"/>
</dbReference>
<dbReference type="Gene3D" id="3.40.50.300">
    <property type="entry name" value="P-loop containing nucleotide triphosphate hydrolases"/>
    <property type="match status" value="1"/>
</dbReference>
<dbReference type="PANTHER" id="PTHR32309">
    <property type="entry name" value="TYROSINE-PROTEIN KINASE"/>
    <property type="match status" value="1"/>
</dbReference>
<evidence type="ECO:0000313" key="13">
    <source>
        <dbReference type="Proteomes" id="UP000199416"/>
    </source>
</evidence>
<evidence type="ECO:0000256" key="8">
    <source>
        <dbReference type="ARBA" id="ARBA00023136"/>
    </source>
</evidence>
<keyword evidence="7 10" id="KW-1133">Transmembrane helix</keyword>
<dbReference type="SUPFAM" id="SSF52540">
    <property type="entry name" value="P-loop containing nucleoside triphosphate hydrolases"/>
    <property type="match status" value="1"/>
</dbReference>
<dbReference type="CDD" id="cd05387">
    <property type="entry name" value="BY-kinase"/>
    <property type="match status" value="1"/>
</dbReference>
<dbReference type="InterPro" id="IPR027417">
    <property type="entry name" value="P-loop_NTPase"/>
</dbReference>
<evidence type="ECO:0000259" key="11">
    <source>
        <dbReference type="Pfam" id="PF02706"/>
    </source>
</evidence>
<feature type="region of interest" description="Disordered" evidence="9">
    <location>
        <begin position="463"/>
        <end position="550"/>
    </location>
</feature>
<dbReference type="PANTHER" id="PTHR32309:SF31">
    <property type="entry name" value="CAPSULAR EXOPOLYSACCHARIDE FAMILY"/>
    <property type="match status" value="1"/>
</dbReference>
<dbReference type="Pfam" id="PF10609">
    <property type="entry name" value="ParA"/>
    <property type="match status" value="1"/>
</dbReference>
<dbReference type="InterPro" id="IPR005702">
    <property type="entry name" value="Wzc-like_C"/>
</dbReference>
<feature type="compositionally biased region" description="Basic residues" evidence="9">
    <location>
        <begin position="477"/>
        <end position="487"/>
    </location>
</feature>
<keyword evidence="13" id="KW-1185">Reference proteome</keyword>
<evidence type="ECO:0000256" key="5">
    <source>
        <dbReference type="ARBA" id="ARBA00022741"/>
    </source>
</evidence>
<comment type="similarity">
    <text evidence="2">Belongs to the CpsC/CapA family.</text>
</comment>
<keyword evidence="5" id="KW-0547">Nucleotide-binding</keyword>
<keyword evidence="8 10" id="KW-0472">Membrane</keyword>